<keyword evidence="1" id="KW-0175">Coiled coil</keyword>
<protein>
    <submittedName>
        <fullName evidence="4">Uncharacterized protein</fullName>
    </submittedName>
</protein>
<feature type="coiled-coil region" evidence="1">
    <location>
        <begin position="79"/>
        <end position="106"/>
    </location>
</feature>
<name>K0R5Y5_THAOC</name>
<feature type="chain" id="PRO_5003836094" evidence="3">
    <location>
        <begin position="21"/>
        <end position="315"/>
    </location>
</feature>
<evidence type="ECO:0000256" key="2">
    <source>
        <dbReference type="SAM" id="MobiDB-lite"/>
    </source>
</evidence>
<comment type="caution">
    <text evidence="4">The sequence shown here is derived from an EMBL/GenBank/DDBJ whole genome shotgun (WGS) entry which is preliminary data.</text>
</comment>
<evidence type="ECO:0000313" key="4">
    <source>
        <dbReference type="EMBL" id="EJK47319.1"/>
    </source>
</evidence>
<evidence type="ECO:0000256" key="3">
    <source>
        <dbReference type="SAM" id="SignalP"/>
    </source>
</evidence>
<dbReference type="Gene3D" id="2.150.10.10">
    <property type="entry name" value="Serralysin-like metalloprotease, C-terminal"/>
    <property type="match status" value="1"/>
</dbReference>
<dbReference type="AlphaFoldDB" id="K0R5Y5"/>
<feature type="signal peptide" evidence="3">
    <location>
        <begin position="1"/>
        <end position="20"/>
    </location>
</feature>
<proteinExistence type="predicted"/>
<keyword evidence="3" id="KW-0732">Signal</keyword>
<organism evidence="4 5">
    <name type="scientific">Thalassiosira oceanica</name>
    <name type="common">Marine diatom</name>
    <dbReference type="NCBI Taxonomy" id="159749"/>
    <lineage>
        <taxon>Eukaryota</taxon>
        <taxon>Sar</taxon>
        <taxon>Stramenopiles</taxon>
        <taxon>Ochrophyta</taxon>
        <taxon>Bacillariophyta</taxon>
        <taxon>Coscinodiscophyceae</taxon>
        <taxon>Thalassiosirophycidae</taxon>
        <taxon>Thalassiosirales</taxon>
        <taxon>Thalassiosiraceae</taxon>
        <taxon>Thalassiosira</taxon>
    </lineage>
</organism>
<feature type="region of interest" description="Disordered" evidence="2">
    <location>
        <begin position="274"/>
        <end position="315"/>
    </location>
</feature>
<keyword evidence="5" id="KW-1185">Reference proteome</keyword>
<accession>K0R5Y5</accession>
<dbReference type="OrthoDB" id="54278at2759"/>
<evidence type="ECO:0000313" key="5">
    <source>
        <dbReference type="Proteomes" id="UP000266841"/>
    </source>
</evidence>
<reference evidence="4 5" key="1">
    <citation type="journal article" date="2012" name="Genome Biol.">
        <title>Genome and low-iron response of an oceanic diatom adapted to chronic iron limitation.</title>
        <authorList>
            <person name="Lommer M."/>
            <person name="Specht M."/>
            <person name="Roy A.S."/>
            <person name="Kraemer L."/>
            <person name="Andreson R."/>
            <person name="Gutowska M.A."/>
            <person name="Wolf J."/>
            <person name="Bergner S.V."/>
            <person name="Schilhabel M.B."/>
            <person name="Klostermeier U.C."/>
            <person name="Beiko R.G."/>
            <person name="Rosenstiel P."/>
            <person name="Hippler M."/>
            <person name="Laroche J."/>
        </authorList>
    </citation>
    <scope>NUCLEOTIDE SEQUENCE [LARGE SCALE GENOMIC DNA]</scope>
    <source>
        <strain evidence="4 5">CCMP1005</strain>
    </source>
</reference>
<dbReference type="Proteomes" id="UP000266841">
    <property type="component" value="Unassembled WGS sequence"/>
</dbReference>
<sequence>MWKLPSAVFLLAALSGASETNPHLRSSIAVSSNEPALRVESAASAVTSDSDVVARSVEARLEALETEQRARFEALEMKRAQDLETIETLKTELETLKTKHAVLQRCIEVEEVSGGDATKLHVKSECELNVHGSHTTHGHHAIRGGNLFVSNGLGSSKCSSTPSSIDEDGDDATVKCSGTGNIIVGHQRDDALSVVLAMWPRALMPLPLPGSSHTVSGAGAIALGGFHGRAFGDNSVVSGGNVNTAEGSYSSVSGGNFNIAEGYSSSISGGSSNTASGFGSSVSGGNENIAEGHSSSVLGGQSRTADSEFQSVPAV</sequence>
<feature type="compositionally biased region" description="Polar residues" evidence="2">
    <location>
        <begin position="293"/>
        <end position="315"/>
    </location>
</feature>
<dbReference type="InterPro" id="IPR011049">
    <property type="entry name" value="Serralysin-like_metalloprot_C"/>
</dbReference>
<gene>
    <name evidence="4" type="ORF">THAOC_33970</name>
</gene>
<evidence type="ECO:0000256" key="1">
    <source>
        <dbReference type="SAM" id="Coils"/>
    </source>
</evidence>
<dbReference type="EMBL" id="AGNL01047101">
    <property type="protein sequence ID" value="EJK47319.1"/>
    <property type="molecule type" value="Genomic_DNA"/>
</dbReference>